<comment type="caution">
    <text evidence="2">The sequence shown here is derived from an EMBL/GenBank/DDBJ whole genome shotgun (WGS) entry which is preliminary data.</text>
</comment>
<organism evidence="2 3">
    <name type="scientific">Sphingobium subterraneum</name>
    <dbReference type="NCBI Taxonomy" id="627688"/>
    <lineage>
        <taxon>Bacteria</taxon>
        <taxon>Pseudomonadati</taxon>
        <taxon>Pseudomonadota</taxon>
        <taxon>Alphaproteobacteria</taxon>
        <taxon>Sphingomonadales</taxon>
        <taxon>Sphingomonadaceae</taxon>
        <taxon>Sphingobium</taxon>
    </lineage>
</organism>
<proteinExistence type="predicted"/>
<gene>
    <name evidence="2" type="ORF">FHS92_000015</name>
</gene>
<dbReference type="RefSeq" id="WP_184076347.1">
    <property type="nucleotide sequence ID" value="NZ_JACIJP010000001.1"/>
</dbReference>
<dbReference type="Proteomes" id="UP000552700">
    <property type="component" value="Unassembled WGS sequence"/>
</dbReference>
<evidence type="ECO:0000313" key="3">
    <source>
        <dbReference type="Proteomes" id="UP000552700"/>
    </source>
</evidence>
<sequence length="137" mass="14752">MTHPSPSSLAQLVRTGALSSLALCAFLFVPADARDSKPDNLVPAGAPVDCIQLQNIRSSHVKDDRTIDFEMNGRKIYRNTLPYSCPGLKSEEKFAYKTSLSQLCSVDIITVLQSFGGGLSQGASCGLGKFQPMEKAK</sequence>
<feature type="signal peptide" evidence="1">
    <location>
        <begin position="1"/>
        <end position="33"/>
    </location>
</feature>
<dbReference type="EMBL" id="JACIJP010000001">
    <property type="protein sequence ID" value="MBB6122308.1"/>
    <property type="molecule type" value="Genomic_DNA"/>
</dbReference>
<feature type="chain" id="PRO_5032671800" description="Secreted protein" evidence="1">
    <location>
        <begin position="34"/>
        <end position="137"/>
    </location>
</feature>
<accession>A0A841J1A5</accession>
<keyword evidence="1" id="KW-0732">Signal</keyword>
<protein>
    <recommendedName>
        <fullName evidence="4">Secreted protein</fullName>
    </recommendedName>
</protein>
<evidence type="ECO:0000313" key="2">
    <source>
        <dbReference type="EMBL" id="MBB6122308.1"/>
    </source>
</evidence>
<name>A0A841J1A5_9SPHN</name>
<dbReference type="AlphaFoldDB" id="A0A841J1A5"/>
<evidence type="ECO:0000256" key="1">
    <source>
        <dbReference type="SAM" id="SignalP"/>
    </source>
</evidence>
<reference evidence="2 3" key="1">
    <citation type="submission" date="2020-08" db="EMBL/GenBank/DDBJ databases">
        <title>Genomic Encyclopedia of Type Strains, Phase IV (KMG-IV): sequencing the most valuable type-strain genomes for metagenomic binning, comparative biology and taxonomic classification.</title>
        <authorList>
            <person name="Goeker M."/>
        </authorList>
    </citation>
    <scope>NUCLEOTIDE SEQUENCE [LARGE SCALE GENOMIC DNA]</scope>
    <source>
        <strain evidence="2 3">DSM 102255</strain>
    </source>
</reference>
<evidence type="ECO:0008006" key="4">
    <source>
        <dbReference type="Google" id="ProtNLM"/>
    </source>
</evidence>
<keyword evidence="3" id="KW-1185">Reference proteome</keyword>